<organism evidence="3 4">
    <name type="scientific">Mya arenaria</name>
    <name type="common">Soft-shell clam</name>
    <dbReference type="NCBI Taxonomy" id="6604"/>
    <lineage>
        <taxon>Eukaryota</taxon>
        <taxon>Metazoa</taxon>
        <taxon>Spiralia</taxon>
        <taxon>Lophotrochozoa</taxon>
        <taxon>Mollusca</taxon>
        <taxon>Bivalvia</taxon>
        <taxon>Autobranchia</taxon>
        <taxon>Heteroconchia</taxon>
        <taxon>Euheterodonta</taxon>
        <taxon>Imparidentia</taxon>
        <taxon>Neoheterodontei</taxon>
        <taxon>Myida</taxon>
        <taxon>Myoidea</taxon>
        <taxon>Myidae</taxon>
        <taxon>Mya</taxon>
    </lineage>
</organism>
<gene>
    <name evidence="3" type="ORF">MAR_037034</name>
</gene>
<dbReference type="Proteomes" id="UP001164746">
    <property type="component" value="Chromosome 13"/>
</dbReference>
<sequence length="898" mass="95576">MRSWICSSRATVSTSDTKLVASRKCSSCSESFEAADSPSLDTRRATFRKMGDDATVSCNEVAGSPNIVRIIFRIVLNSDPVFKVYGFDAAVGDTSLSANRIDACVADGASVDTVEITTDVDVTSGTPPCGASVSDMGTYYVVSQLFRVYAYSDTLLTVDDSSYSLQCRSDLLEGTTLNVDEIDASTLPVIVVQPPQTGAYLRIRDSSTLRPLSAVAVGDMAFLSVEFSPAIEQGPDNYGTKFYVGFLGNDVISGTSSSQLFLHIRPRYNIRTDVTVTTSVGHTDYEFTDGGVAEVAPIGIEVDSYDMEIAVLVCNVEADSADCYTALPADDVTGTEYYTVSMPSANDASEFMVVAQNDATTIDITIPAGISHTVQLDVATYSAGDTFSVTLNKYEAFHLTQTISTSDHAHVTGHHIVSNLPVSVISGNRKYNTDHMAAQLPPSNKAGTHYVITPAIPVSDGRVTSYIVQAVTPGVTTTVKRYTTISAFDTYTLTVGQIPPVIIDVASTSPCEITSDQPIMVVQVVGNPTATQGFEHAMLVVPSVQQWSPTLTAHGPGYGITSAFVLKSSSTHVQLGAATLTLSNSVEVVGPSGFVFGPGIALPADQTYTFTTSDGSTMVAMLYAGDTSPSNIGIAFLPHGIRYSEYNYCFPAGRRGDLLDNDCDGAIDEDNVDNIDNDGDGLVDEDAPAANAAAISIRPVNCRVAGDAAFTSPTTLTGADGCITGNPQPFSPDNDFTAQTGTNIGSGEQHKVLYGGVFQVAMFLDRAQLFFACDIAQYCYTDSDTACTTNICVPGIARKRAVDGQAENITADVEVFPYSPRGAHQNTTVEYRTDASVSACLENAYIAGSLAALLGVTVVAMSVACCFCCLFRGRLDEWRRKDGRRRRSDFHVYTGKSR</sequence>
<dbReference type="EMBL" id="CP111024">
    <property type="protein sequence ID" value="WAR23365.1"/>
    <property type="molecule type" value="Genomic_DNA"/>
</dbReference>
<reference evidence="3" key="1">
    <citation type="submission" date="2022-11" db="EMBL/GenBank/DDBJ databases">
        <title>Centuries of genome instability and evolution in soft-shell clam transmissible cancer (bioRxiv).</title>
        <authorList>
            <person name="Hart S.F.M."/>
            <person name="Yonemitsu M.A."/>
            <person name="Giersch R.M."/>
            <person name="Beal B.F."/>
            <person name="Arriagada G."/>
            <person name="Davis B.W."/>
            <person name="Ostrander E.A."/>
            <person name="Goff S.P."/>
            <person name="Metzger M.J."/>
        </authorList>
    </citation>
    <scope>NUCLEOTIDE SEQUENCE</scope>
    <source>
        <strain evidence="3">MELC-2E11</strain>
        <tissue evidence="3">Siphon/mantle</tissue>
    </source>
</reference>
<feature type="transmembrane region" description="Helical" evidence="1">
    <location>
        <begin position="845"/>
        <end position="871"/>
    </location>
</feature>
<keyword evidence="1" id="KW-0812">Transmembrane</keyword>
<accession>A0ABY7FMC0</accession>
<evidence type="ECO:0000313" key="3">
    <source>
        <dbReference type="EMBL" id="WAR23365.1"/>
    </source>
</evidence>
<protein>
    <submittedName>
        <fullName evidence="3">FCGBP-like protein</fullName>
    </submittedName>
</protein>
<keyword evidence="1" id="KW-0472">Membrane</keyword>
<keyword evidence="4" id="KW-1185">Reference proteome</keyword>
<dbReference type="InterPro" id="IPR035234">
    <property type="entry name" value="IgGFc-bd_N"/>
</dbReference>
<dbReference type="PANTHER" id="PTHR46534:SF3">
    <property type="entry name" value="IGGFC-BINDING PROTEIN-LIKE"/>
    <property type="match status" value="1"/>
</dbReference>
<evidence type="ECO:0000313" key="4">
    <source>
        <dbReference type="Proteomes" id="UP001164746"/>
    </source>
</evidence>
<keyword evidence="1" id="KW-1133">Transmembrane helix</keyword>
<name>A0ABY7FMC0_MYAAR</name>
<dbReference type="PANTHER" id="PTHR46534">
    <property type="entry name" value="IGGFC_BINDING DOMAIN-CONTAINING PROTEIN"/>
    <property type="match status" value="1"/>
</dbReference>
<evidence type="ECO:0000256" key="1">
    <source>
        <dbReference type="SAM" id="Phobius"/>
    </source>
</evidence>
<proteinExistence type="predicted"/>
<dbReference type="Pfam" id="PF17517">
    <property type="entry name" value="IgGFc_binding"/>
    <property type="match status" value="1"/>
</dbReference>
<evidence type="ECO:0000259" key="2">
    <source>
        <dbReference type="Pfam" id="PF17517"/>
    </source>
</evidence>
<feature type="domain" description="IgGFc-binding protein N-terminal" evidence="2">
    <location>
        <begin position="326"/>
        <end position="581"/>
    </location>
</feature>